<dbReference type="InterPro" id="IPR011055">
    <property type="entry name" value="Dup_hybrid_motif"/>
</dbReference>
<keyword evidence="5" id="KW-1185">Reference proteome</keyword>
<dbReference type="InterPro" id="IPR016047">
    <property type="entry name" value="M23ase_b-sheet_dom"/>
</dbReference>
<evidence type="ECO:0008006" key="6">
    <source>
        <dbReference type="Google" id="ProtNLM"/>
    </source>
</evidence>
<dbReference type="PANTHER" id="PTHR34385">
    <property type="entry name" value="D-ALANYL-D-ALANINE CARBOXYPEPTIDASE"/>
    <property type="match status" value="1"/>
</dbReference>
<organism evidence="4 5">
    <name type="scientific">Brevibacterium salitolerans</name>
    <dbReference type="NCBI Taxonomy" id="1403566"/>
    <lineage>
        <taxon>Bacteria</taxon>
        <taxon>Bacillati</taxon>
        <taxon>Actinomycetota</taxon>
        <taxon>Actinomycetes</taxon>
        <taxon>Micrococcales</taxon>
        <taxon>Brevibacteriaceae</taxon>
        <taxon>Brevibacterium</taxon>
    </lineage>
</organism>
<dbReference type="PANTHER" id="PTHR34385:SF1">
    <property type="entry name" value="PEPTIDOGLYCAN L-ALANYL-D-GLUTAMATE ENDOPEPTIDASE CWLK"/>
    <property type="match status" value="1"/>
</dbReference>
<name>A0ABN2X1T5_9MICO</name>
<dbReference type="Pfam" id="PF01551">
    <property type="entry name" value="Peptidase_M23"/>
    <property type="match status" value="1"/>
</dbReference>
<gene>
    <name evidence="4" type="ORF">GCM10009823_27390</name>
</gene>
<dbReference type="Gene3D" id="2.70.70.10">
    <property type="entry name" value="Glucose Permease (Domain IIA)"/>
    <property type="match status" value="1"/>
</dbReference>
<dbReference type="EMBL" id="BAAAPZ010000017">
    <property type="protein sequence ID" value="GAA2103477.1"/>
    <property type="molecule type" value="Genomic_DNA"/>
</dbReference>
<evidence type="ECO:0000313" key="4">
    <source>
        <dbReference type="EMBL" id="GAA2103477.1"/>
    </source>
</evidence>
<dbReference type="CDD" id="cd12797">
    <property type="entry name" value="M23_peptidase"/>
    <property type="match status" value="1"/>
</dbReference>
<evidence type="ECO:0000313" key="5">
    <source>
        <dbReference type="Proteomes" id="UP001500984"/>
    </source>
</evidence>
<sequence length="374" mass="38746">MSILTSLRSALALLSSCTLVLLLSTPLGSPPATAAVAASTAEQADAALTSAVQAGAVQVSAAQVRAGTLRTSTGTGAESPAHPTTWLSPVPGLRVVRGFDPPAQNWLSGHRGVDVAALVGEEVRAPAAGTVRFAGTVAGKPVLSIEASGWVMSMENVDASVDAGDAVHPGQPVGTVADPPHCPDGCVHVGVRRSGENDRYLDPLAFFGGDDAVLLPSADAPEELPALPPDAQRSGAGPWGGHRNGRIPQVAMCPLSAAPGQVLRCDAARAFDALSSAFAARFGAPVSVTDAYRTYETQVVLKRRKGRMAATPGTSNHGWGLAVDLGSGINRFGTEQHTWMRQNAPRFGWIHPAWARQDGSLPEAWHWEYSGAAL</sequence>
<dbReference type="SUPFAM" id="SSF55166">
    <property type="entry name" value="Hedgehog/DD-peptidase"/>
    <property type="match status" value="1"/>
</dbReference>
<dbReference type="CDD" id="cd14814">
    <property type="entry name" value="Peptidase_M15"/>
    <property type="match status" value="1"/>
</dbReference>
<accession>A0ABN2X1T5</accession>
<feature type="domain" description="M23ase beta-sheet core" evidence="2">
    <location>
        <begin position="109"/>
        <end position="196"/>
    </location>
</feature>
<dbReference type="Proteomes" id="UP001500984">
    <property type="component" value="Unassembled WGS sequence"/>
</dbReference>
<reference evidence="5" key="1">
    <citation type="journal article" date="2019" name="Int. J. Syst. Evol. Microbiol.">
        <title>The Global Catalogue of Microorganisms (GCM) 10K type strain sequencing project: providing services to taxonomists for standard genome sequencing and annotation.</title>
        <authorList>
            <consortium name="The Broad Institute Genomics Platform"/>
            <consortium name="The Broad Institute Genome Sequencing Center for Infectious Disease"/>
            <person name="Wu L."/>
            <person name="Ma J."/>
        </authorList>
    </citation>
    <scope>NUCLEOTIDE SEQUENCE [LARGE SCALE GENOMIC DNA]</scope>
    <source>
        <strain evidence="5">JCM 15900</strain>
    </source>
</reference>
<dbReference type="Gene3D" id="3.30.1380.10">
    <property type="match status" value="1"/>
</dbReference>
<protein>
    <recommendedName>
        <fullName evidence="6">Peptidase M15</fullName>
    </recommendedName>
</protein>
<evidence type="ECO:0000256" key="1">
    <source>
        <dbReference type="SAM" id="SignalP"/>
    </source>
</evidence>
<proteinExistence type="predicted"/>
<evidence type="ECO:0000259" key="3">
    <source>
        <dbReference type="Pfam" id="PF02557"/>
    </source>
</evidence>
<dbReference type="InterPro" id="IPR052179">
    <property type="entry name" value="DD-CPase-like"/>
</dbReference>
<feature type="chain" id="PRO_5046610317" description="Peptidase M15" evidence="1">
    <location>
        <begin position="35"/>
        <end position="374"/>
    </location>
</feature>
<evidence type="ECO:0000259" key="2">
    <source>
        <dbReference type="Pfam" id="PF01551"/>
    </source>
</evidence>
<comment type="caution">
    <text evidence="4">The sequence shown here is derived from an EMBL/GenBank/DDBJ whole genome shotgun (WGS) entry which is preliminary data.</text>
</comment>
<keyword evidence="1" id="KW-0732">Signal</keyword>
<dbReference type="InterPro" id="IPR009045">
    <property type="entry name" value="Zn_M74/Hedgehog-like"/>
</dbReference>
<feature type="domain" description="D-alanyl-D-alanine carboxypeptidase-like core" evidence="3">
    <location>
        <begin position="263"/>
        <end position="371"/>
    </location>
</feature>
<dbReference type="RefSeq" id="WP_291792379.1">
    <property type="nucleotide sequence ID" value="NZ_BAAAPZ010000017.1"/>
</dbReference>
<dbReference type="Pfam" id="PF02557">
    <property type="entry name" value="VanY"/>
    <property type="match status" value="1"/>
</dbReference>
<dbReference type="SUPFAM" id="SSF51261">
    <property type="entry name" value="Duplicated hybrid motif"/>
    <property type="match status" value="1"/>
</dbReference>
<dbReference type="InterPro" id="IPR003709">
    <property type="entry name" value="VanY-like_core_dom"/>
</dbReference>
<feature type="signal peptide" evidence="1">
    <location>
        <begin position="1"/>
        <end position="34"/>
    </location>
</feature>